<keyword evidence="8" id="KW-1207">Sterol metabolism</keyword>
<evidence type="ECO:0000256" key="5">
    <source>
        <dbReference type="ARBA" id="ARBA00022827"/>
    </source>
</evidence>
<keyword evidence="4" id="KW-0285">Flavoprotein</keyword>
<dbReference type="Gene3D" id="3.30.410.10">
    <property type="entry name" value="Cholesterol Oxidase, domain 2"/>
    <property type="match status" value="1"/>
</dbReference>
<dbReference type="EC" id="1.1.3.6" evidence="13"/>
<dbReference type="SUPFAM" id="SSF53474">
    <property type="entry name" value="alpha/beta-Hydrolases"/>
    <property type="match status" value="1"/>
</dbReference>
<dbReference type="RefSeq" id="WP_188641460.1">
    <property type="nucleotide sequence ID" value="NZ_BMID01000001.1"/>
</dbReference>
<evidence type="ECO:0000256" key="4">
    <source>
        <dbReference type="ARBA" id="ARBA00022630"/>
    </source>
</evidence>
<evidence type="ECO:0000259" key="18">
    <source>
        <dbReference type="Pfam" id="PF05199"/>
    </source>
</evidence>
<evidence type="ECO:0000256" key="14">
    <source>
        <dbReference type="ARBA" id="ARBA00049744"/>
    </source>
</evidence>
<comment type="caution">
    <text evidence="19">The sequence shown here is derived from an EMBL/GenBank/DDBJ whole genome shotgun (WGS) entry which is preliminary data.</text>
</comment>
<keyword evidence="7" id="KW-0443">Lipid metabolism</keyword>
<dbReference type="Proteomes" id="UP000603317">
    <property type="component" value="Unassembled WGS sequence"/>
</dbReference>
<keyword evidence="3" id="KW-0153">Cholesterol metabolism</keyword>
<comment type="similarity">
    <text evidence="2">Belongs to the GMC oxidoreductase family.</text>
</comment>
<evidence type="ECO:0000256" key="6">
    <source>
        <dbReference type="ARBA" id="ARBA00023002"/>
    </source>
</evidence>
<dbReference type="EMBL" id="BMID01000001">
    <property type="protein sequence ID" value="GGA01474.1"/>
    <property type="molecule type" value="Genomic_DNA"/>
</dbReference>
<dbReference type="InterPro" id="IPR052542">
    <property type="entry name" value="Cholesterol_Oxidase"/>
</dbReference>
<evidence type="ECO:0000256" key="11">
    <source>
        <dbReference type="ARBA" id="ARBA00038856"/>
    </source>
</evidence>
<dbReference type="PANTHER" id="PTHR47470">
    <property type="entry name" value="CHOLESTEROL OXIDASE"/>
    <property type="match status" value="1"/>
</dbReference>
<evidence type="ECO:0000313" key="19">
    <source>
        <dbReference type="EMBL" id="GGA01474.1"/>
    </source>
</evidence>
<evidence type="ECO:0000259" key="17">
    <source>
        <dbReference type="Pfam" id="PF00732"/>
    </source>
</evidence>
<sequence length="1251" mass="134955">MNAITKFPRAARLSRHIDHAQDAYEIVVIGSGYGAGVAASRLARAGREVCLVERGREIRPGEYPEKLGDAQDAMQANTRRGRLGDPNAMFEMHVNDDLWALVGCGLGGTSLINANVSLEIEPRLLEAGHWPQAFRDDPAMLEPFYDRAREMLGANPYPASRAEPNKLAALREAAEKLQQKHYRTPINVNFADKTNRFGVPQPACNDCGNCVSGCNVGAKNTTLMNYLPDAANHGAQIFTEARVDWVERDGETWIVHLENGRSISAQHVVLGAGTLGSTEILLRSKARGLKLSDRLGTGFSGNGDVLGYSYDSYWKTSKDDDGNVTSAPVNAIGHASDAVPDQGAPGPCITGVIDMRDCADVGRGLVVEEGVVPSIIAPLLAPAFFFCEANGGNFARFGIDEIKPRLMDAKDMGLSFQSDPGAIGEWAYKGPVSRLQTFLVMSVEEGRGTLELDNDRLKIDWPKVGEDPSIVHDNNVLAQVAGAMSGQFFPNPLWTDPLGKKLVTVHPVGGCGMGDDAAHGVIDHACRVFTGEGDSTYRGLYVCDGAAMSGPVGVNPLLTITAVAERAMELMAQREGWQIDWTMGEEAPLPALEAEAPQPEADKPHPKHFAQVHQRIAHLVDESVLAKVAHAVAGIEHAASQGALDEAKRAVKKLVIEYPDLMSPQFGFTERMAGFVSAEGLGNPCCPGERISDDFAAGAAWGESEGTSCAFELTVHTDDLNALVSRPEHQGVLTGEVACDLVSPAPMKVRDGRFNLLTVDPDCPERWLMSYVMVLEREGGEPVHFHGFKTLQQRRGSDPWTDLTTLFLTISEGEDGNGAVLAKGILKLELTDLMWQAKSFALPCQDNLAGHLIDRVPAAKDAIAEYFLAKFAALFGLSSFQAYGGMLATLNDFPAKQAEDLRHRTLDAPASERHVVPTADGWNVALTRYQGGAKGPVLLAPGFSVKASSFATDTVARNLVEELCAADYDVWLFDYRASADSGNPLDPPKPFTIDDIAQHDWPAAVDFVRARTGAESVQAMAHCVGSMSLLMALAAGHVSGIRSVVSSQLTLHPVTDWMNYLKADIGTAKLMGQVAQLGGHIGFAPTGTELDYEIDAVAYNLPVPEGQECKNPACRRVFGIFGPSYDHAQLGHATHVAIASMFSDISLKPFDQLSAIMHEGKVVDAAGKDVYLGTENVHRMALPITFLSGANNQIFYPEGAQRTRAWLAAHNDPALYEQIVIPDYAHMDLFIGRDAARDVAPIIVGELDRFN</sequence>
<evidence type="ECO:0000256" key="10">
    <source>
        <dbReference type="ARBA" id="ARBA00023235"/>
    </source>
</evidence>
<evidence type="ECO:0000256" key="12">
    <source>
        <dbReference type="ARBA" id="ARBA00049645"/>
    </source>
</evidence>
<evidence type="ECO:0000256" key="8">
    <source>
        <dbReference type="ARBA" id="ARBA00023166"/>
    </source>
</evidence>
<keyword evidence="20" id="KW-1185">Reference proteome</keyword>
<feature type="domain" description="Glucose-methanol-choline oxidoreductase C-terminal" evidence="18">
    <location>
        <begin position="504"/>
        <end position="564"/>
    </location>
</feature>
<comment type="cofactor">
    <cofactor evidence="1">
        <name>FAD</name>
        <dbReference type="ChEBI" id="CHEBI:57692"/>
    </cofactor>
</comment>
<feature type="domain" description="AB hydrolase-1" evidence="16">
    <location>
        <begin position="936"/>
        <end position="1056"/>
    </location>
</feature>
<dbReference type="EC" id="5.3.3.1" evidence="11"/>
<gene>
    <name evidence="19" type="ORF">GCM10010923_07810</name>
</gene>
<dbReference type="SUPFAM" id="SSF51905">
    <property type="entry name" value="FAD/NAD(P)-binding domain"/>
    <property type="match status" value="1"/>
</dbReference>
<feature type="domain" description="Glucose-methanol-choline oxidoreductase N-terminal" evidence="17">
    <location>
        <begin position="94"/>
        <end position="284"/>
    </location>
</feature>
<accession>A0ABQ1F7B8</accession>
<evidence type="ECO:0000256" key="13">
    <source>
        <dbReference type="ARBA" id="ARBA00049723"/>
    </source>
</evidence>
<evidence type="ECO:0000313" key="20">
    <source>
        <dbReference type="Proteomes" id="UP000603317"/>
    </source>
</evidence>
<name>A0ABQ1F7B8_9SPHN</name>
<evidence type="ECO:0000256" key="7">
    <source>
        <dbReference type="ARBA" id="ARBA00023098"/>
    </source>
</evidence>
<dbReference type="Gene3D" id="3.40.50.1820">
    <property type="entry name" value="alpha/beta hydrolase"/>
    <property type="match status" value="1"/>
</dbReference>
<evidence type="ECO:0000256" key="3">
    <source>
        <dbReference type="ARBA" id="ARBA00022548"/>
    </source>
</evidence>
<dbReference type="Pfam" id="PF00561">
    <property type="entry name" value="Abhydrolase_1"/>
    <property type="match status" value="1"/>
</dbReference>
<dbReference type="Pfam" id="PF05199">
    <property type="entry name" value="GMC_oxred_C"/>
    <property type="match status" value="1"/>
</dbReference>
<keyword evidence="5" id="KW-0274">FAD</keyword>
<dbReference type="Gene3D" id="3.50.50.60">
    <property type="entry name" value="FAD/NAD(P)-binding domain"/>
    <property type="match status" value="3"/>
</dbReference>
<evidence type="ECO:0000256" key="2">
    <source>
        <dbReference type="ARBA" id="ARBA00010790"/>
    </source>
</evidence>
<dbReference type="InterPro" id="IPR036188">
    <property type="entry name" value="FAD/NAD-bd_sf"/>
</dbReference>
<proteinExistence type="inferred from homology"/>
<evidence type="ECO:0000259" key="16">
    <source>
        <dbReference type="Pfam" id="PF00561"/>
    </source>
</evidence>
<keyword evidence="6" id="KW-0560">Oxidoreductase</keyword>
<keyword evidence="10" id="KW-0413">Isomerase</keyword>
<comment type="pathway">
    <text evidence="12">Steroid metabolism; cholesterol degradation.</text>
</comment>
<keyword evidence="9" id="KW-0753">Steroid metabolism</keyword>
<organism evidence="19 20">
    <name type="scientific">Blastomonas marina</name>
    <dbReference type="NCBI Taxonomy" id="1867408"/>
    <lineage>
        <taxon>Bacteria</taxon>
        <taxon>Pseudomonadati</taxon>
        <taxon>Pseudomonadota</taxon>
        <taxon>Alphaproteobacteria</taxon>
        <taxon>Sphingomonadales</taxon>
        <taxon>Sphingomonadaceae</taxon>
        <taxon>Blastomonas</taxon>
    </lineage>
</organism>
<protein>
    <recommendedName>
        <fullName evidence="14">Cholesterol oxidase</fullName>
        <ecNumber evidence="13">1.1.3.6</ecNumber>
        <ecNumber evidence="11">5.3.3.1</ecNumber>
    </recommendedName>
    <alternativeName>
        <fullName evidence="15">Cholesterol isomerase</fullName>
    </alternativeName>
</protein>
<evidence type="ECO:0000256" key="9">
    <source>
        <dbReference type="ARBA" id="ARBA00023221"/>
    </source>
</evidence>
<dbReference type="InterPro" id="IPR000073">
    <property type="entry name" value="AB_hydrolase_1"/>
</dbReference>
<reference evidence="20" key="1">
    <citation type="journal article" date="2019" name="Int. J. Syst. Evol. Microbiol.">
        <title>The Global Catalogue of Microorganisms (GCM) 10K type strain sequencing project: providing services to taxonomists for standard genome sequencing and annotation.</title>
        <authorList>
            <consortium name="The Broad Institute Genomics Platform"/>
            <consortium name="The Broad Institute Genome Sequencing Center for Infectious Disease"/>
            <person name="Wu L."/>
            <person name="Ma J."/>
        </authorList>
    </citation>
    <scope>NUCLEOTIDE SEQUENCE [LARGE SCALE GENOMIC DNA]</scope>
    <source>
        <strain evidence="20">CGMCC 1.15297</strain>
    </source>
</reference>
<dbReference type="InterPro" id="IPR029058">
    <property type="entry name" value="AB_hydrolase_fold"/>
</dbReference>
<evidence type="ECO:0000256" key="1">
    <source>
        <dbReference type="ARBA" id="ARBA00001974"/>
    </source>
</evidence>
<dbReference type="InterPro" id="IPR000172">
    <property type="entry name" value="GMC_OxRdtase_N"/>
</dbReference>
<dbReference type="InterPro" id="IPR007867">
    <property type="entry name" value="GMC_OxRtase_C"/>
</dbReference>
<dbReference type="PANTHER" id="PTHR47470:SF1">
    <property type="entry name" value="FAD-DEPENDENT OXIDOREDUCTASE 2 FAD BINDING DOMAIN-CONTAINING PROTEIN"/>
    <property type="match status" value="1"/>
</dbReference>
<dbReference type="Pfam" id="PF00732">
    <property type="entry name" value="GMC_oxred_N"/>
    <property type="match status" value="1"/>
</dbReference>
<evidence type="ECO:0000256" key="15">
    <source>
        <dbReference type="ARBA" id="ARBA00049778"/>
    </source>
</evidence>